<protein>
    <submittedName>
        <fullName evidence="1">Uncharacterized protein</fullName>
    </submittedName>
</protein>
<proteinExistence type="predicted"/>
<accession>X1A2A6</accession>
<feature type="non-terminal residue" evidence="1">
    <location>
        <position position="1"/>
    </location>
</feature>
<sequence length="41" mass="4886">PAVNLLVNEPPREFTTLEWNKKLIKPRKLNERHLDSRESIC</sequence>
<evidence type="ECO:0000313" key="1">
    <source>
        <dbReference type="EMBL" id="GAG76190.1"/>
    </source>
</evidence>
<comment type="caution">
    <text evidence="1">The sequence shown here is derived from an EMBL/GenBank/DDBJ whole genome shotgun (WGS) entry which is preliminary data.</text>
</comment>
<gene>
    <name evidence="1" type="ORF">S01H4_32958</name>
</gene>
<organism evidence="1">
    <name type="scientific">marine sediment metagenome</name>
    <dbReference type="NCBI Taxonomy" id="412755"/>
    <lineage>
        <taxon>unclassified sequences</taxon>
        <taxon>metagenomes</taxon>
        <taxon>ecological metagenomes</taxon>
    </lineage>
</organism>
<name>X1A2A6_9ZZZZ</name>
<dbReference type="EMBL" id="BART01017287">
    <property type="protein sequence ID" value="GAG76190.1"/>
    <property type="molecule type" value="Genomic_DNA"/>
</dbReference>
<reference evidence="1" key="1">
    <citation type="journal article" date="2014" name="Front. Microbiol.">
        <title>High frequency of phylogenetically diverse reductive dehalogenase-homologous genes in deep subseafloor sedimentary metagenomes.</title>
        <authorList>
            <person name="Kawai M."/>
            <person name="Futagami T."/>
            <person name="Toyoda A."/>
            <person name="Takaki Y."/>
            <person name="Nishi S."/>
            <person name="Hori S."/>
            <person name="Arai W."/>
            <person name="Tsubouchi T."/>
            <person name="Morono Y."/>
            <person name="Uchiyama I."/>
            <person name="Ito T."/>
            <person name="Fujiyama A."/>
            <person name="Inagaki F."/>
            <person name="Takami H."/>
        </authorList>
    </citation>
    <scope>NUCLEOTIDE SEQUENCE</scope>
    <source>
        <strain evidence="1">Expedition CK06-06</strain>
    </source>
</reference>
<dbReference type="AlphaFoldDB" id="X1A2A6"/>